<evidence type="ECO:0000313" key="2">
    <source>
        <dbReference type="WBParaSite" id="PDA_v2.g28969.t1"/>
    </source>
</evidence>
<dbReference type="WBParaSite" id="PDA_v2.g28969.t1">
    <property type="protein sequence ID" value="PDA_v2.g28969.t1"/>
    <property type="gene ID" value="PDA_v2.g28969"/>
</dbReference>
<evidence type="ECO:0000313" key="1">
    <source>
        <dbReference type="Proteomes" id="UP000887578"/>
    </source>
</evidence>
<name>A0A914QBC6_9BILA</name>
<accession>A0A914QBC6</accession>
<reference evidence="2" key="1">
    <citation type="submission" date="2022-11" db="UniProtKB">
        <authorList>
            <consortium name="WormBaseParasite"/>
        </authorList>
    </citation>
    <scope>IDENTIFICATION</scope>
</reference>
<proteinExistence type="predicted"/>
<protein>
    <submittedName>
        <fullName evidence="2">Uncharacterized protein</fullName>
    </submittedName>
</protein>
<dbReference type="Proteomes" id="UP000887578">
    <property type="component" value="Unplaced"/>
</dbReference>
<dbReference type="AlphaFoldDB" id="A0A914QBC6"/>
<sequence length="148" mass="17732">MKQCSGIVYEKLIRTCKYFYSVERFLAIKDYTDDEGLGYFYPWGKQYSTLLLEKMAKENNQKIWFTGKLGLSYVDNEFIDYIWRCDITELFLDRHELYTTEFSKITKNLKRLNMTKARIYFLSKDGVHLIRTSEGDILAMITQLVEFY</sequence>
<keyword evidence="1" id="KW-1185">Reference proteome</keyword>
<organism evidence="1 2">
    <name type="scientific">Panagrolaimus davidi</name>
    <dbReference type="NCBI Taxonomy" id="227884"/>
    <lineage>
        <taxon>Eukaryota</taxon>
        <taxon>Metazoa</taxon>
        <taxon>Ecdysozoa</taxon>
        <taxon>Nematoda</taxon>
        <taxon>Chromadorea</taxon>
        <taxon>Rhabditida</taxon>
        <taxon>Tylenchina</taxon>
        <taxon>Panagrolaimomorpha</taxon>
        <taxon>Panagrolaimoidea</taxon>
        <taxon>Panagrolaimidae</taxon>
        <taxon>Panagrolaimus</taxon>
    </lineage>
</organism>